<dbReference type="EMBL" id="GBRH01210946">
    <property type="protein sequence ID" value="JAD86949.1"/>
    <property type="molecule type" value="Transcribed_RNA"/>
</dbReference>
<proteinExistence type="predicted"/>
<organism evidence="1">
    <name type="scientific">Arundo donax</name>
    <name type="common">Giant reed</name>
    <name type="synonym">Donax arundinaceus</name>
    <dbReference type="NCBI Taxonomy" id="35708"/>
    <lineage>
        <taxon>Eukaryota</taxon>
        <taxon>Viridiplantae</taxon>
        <taxon>Streptophyta</taxon>
        <taxon>Embryophyta</taxon>
        <taxon>Tracheophyta</taxon>
        <taxon>Spermatophyta</taxon>
        <taxon>Magnoliopsida</taxon>
        <taxon>Liliopsida</taxon>
        <taxon>Poales</taxon>
        <taxon>Poaceae</taxon>
        <taxon>PACMAD clade</taxon>
        <taxon>Arundinoideae</taxon>
        <taxon>Arundineae</taxon>
        <taxon>Arundo</taxon>
    </lineage>
</organism>
<protein>
    <submittedName>
        <fullName evidence="1">Uncharacterized protein</fullName>
    </submittedName>
</protein>
<sequence length="71" mass="7417">MTVDALVAWPLSTLNGSWFHTPITGAGAGAGRSYTPILTGAANCADAEVMYSGGEAGLPMLSLWMLKWSSR</sequence>
<name>A0A0A9DEC2_ARUDO</name>
<accession>A0A0A9DEC2</accession>
<reference evidence="1" key="1">
    <citation type="submission" date="2014-09" db="EMBL/GenBank/DDBJ databases">
        <authorList>
            <person name="Magalhaes I.L.F."/>
            <person name="Oliveira U."/>
            <person name="Santos F.R."/>
            <person name="Vidigal T.H.D.A."/>
            <person name="Brescovit A.D."/>
            <person name="Santos A.J."/>
        </authorList>
    </citation>
    <scope>NUCLEOTIDE SEQUENCE</scope>
    <source>
        <tissue evidence="1">Shoot tissue taken approximately 20 cm above the soil surface</tissue>
    </source>
</reference>
<evidence type="ECO:0000313" key="1">
    <source>
        <dbReference type="EMBL" id="JAD86949.1"/>
    </source>
</evidence>
<dbReference type="AlphaFoldDB" id="A0A0A9DEC2"/>
<reference evidence="1" key="2">
    <citation type="journal article" date="2015" name="Data Brief">
        <title>Shoot transcriptome of the giant reed, Arundo donax.</title>
        <authorList>
            <person name="Barrero R.A."/>
            <person name="Guerrero F.D."/>
            <person name="Moolhuijzen P."/>
            <person name="Goolsby J.A."/>
            <person name="Tidwell J."/>
            <person name="Bellgard S.E."/>
            <person name="Bellgard M.I."/>
        </authorList>
    </citation>
    <scope>NUCLEOTIDE SEQUENCE</scope>
    <source>
        <tissue evidence="1">Shoot tissue taken approximately 20 cm above the soil surface</tissue>
    </source>
</reference>